<dbReference type="KEGG" id="arue:QQX03_00795"/>
<dbReference type="Proteomes" id="UP001231445">
    <property type="component" value="Chromosome"/>
</dbReference>
<accession>A0A9Y2F509</accession>
<dbReference type="InterPro" id="IPR030972">
    <property type="entry name" value="UrcA_uranyl"/>
</dbReference>
<keyword evidence="1" id="KW-0732">Signal</keyword>
<evidence type="ECO:0000256" key="1">
    <source>
        <dbReference type="SAM" id="SignalP"/>
    </source>
</evidence>
<feature type="chain" id="PRO_5040900291" evidence="1">
    <location>
        <begin position="22"/>
        <end position="100"/>
    </location>
</feature>
<reference evidence="2 3" key="1">
    <citation type="submission" date="2023-06" db="EMBL/GenBank/DDBJ databases">
        <title>Altererythrobacter rubellus NBRC 112769 genome.</title>
        <authorList>
            <person name="Zhang K."/>
        </authorList>
    </citation>
    <scope>NUCLEOTIDE SEQUENCE [LARGE SCALE GENOMIC DNA]</scope>
    <source>
        <strain evidence="2 3">NBRC 112769</strain>
    </source>
</reference>
<keyword evidence="3" id="KW-1185">Reference proteome</keyword>
<organism evidence="2 3">
    <name type="scientific">Altererythrobacter rubellus</name>
    <dbReference type="NCBI Taxonomy" id="2173831"/>
    <lineage>
        <taxon>Bacteria</taxon>
        <taxon>Pseudomonadati</taxon>
        <taxon>Pseudomonadota</taxon>
        <taxon>Alphaproteobacteria</taxon>
        <taxon>Sphingomonadales</taxon>
        <taxon>Erythrobacteraceae</taxon>
        <taxon>Altererythrobacter</taxon>
    </lineage>
</organism>
<dbReference type="NCBIfam" id="TIGR04433">
    <property type="entry name" value="UrcA_uranyl"/>
    <property type="match status" value="1"/>
</dbReference>
<evidence type="ECO:0000313" key="3">
    <source>
        <dbReference type="Proteomes" id="UP001231445"/>
    </source>
</evidence>
<gene>
    <name evidence="2" type="ORF">QQX03_00795</name>
</gene>
<sequence>MRTILASAAAVLAIVASPAVANTETVEIRVSVADLDLNTAAGRTALEERVAREARKACKIEAAFDRAPEKTDWDCVEAAKSAALAKVDRDQNTDVAMAAE</sequence>
<dbReference type="EMBL" id="CP127221">
    <property type="protein sequence ID" value="WIW95678.1"/>
    <property type="molecule type" value="Genomic_DNA"/>
</dbReference>
<protein>
    <submittedName>
        <fullName evidence="2">UrcA family protein</fullName>
    </submittedName>
</protein>
<dbReference type="RefSeq" id="WP_285975993.1">
    <property type="nucleotide sequence ID" value="NZ_CP127221.1"/>
</dbReference>
<dbReference type="AlphaFoldDB" id="A0A9Y2F509"/>
<name>A0A9Y2F509_9SPHN</name>
<feature type="signal peptide" evidence="1">
    <location>
        <begin position="1"/>
        <end position="21"/>
    </location>
</feature>
<proteinExistence type="predicted"/>
<evidence type="ECO:0000313" key="2">
    <source>
        <dbReference type="EMBL" id="WIW95678.1"/>
    </source>
</evidence>